<evidence type="ECO:0000313" key="2">
    <source>
        <dbReference type="Proteomes" id="UP000179797"/>
    </source>
</evidence>
<dbReference type="AlphaFoldDB" id="A0A1S1Z3F9"/>
<gene>
    <name evidence="1" type="ORF">NH26_16425</name>
</gene>
<dbReference type="Pfam" id="PF14014">
    <property type="entry name" value="DUF4230"/>
    <property type="match status" value="1"/>
</dbReference>
<dbReference type="EMBL" id="JRYR02000001">
    <property type="protein sequence ID" value="OHX67810.1"/>
    <property type="molecule type" value="Genomic_DNA"/>
</dbReference>
<dbReference type="STRING" id="915059.NH26_16425"/>
<evidence type="ECO:0000313" key="1">
    <source>
        <dbReference type="EMBL" id="OHX67810.1"/>
    </source>
</evidence>
<dbReference type="InterPro" id="IPR025324">
    <property type="entry name" value="DUF4230"/>
</dbReference>
<sequence>MSFYILFDIYQDNYSEKKNDHQLIVEELEGLGRLELYKAHVRDVAEYSENNEYLEDIPVANEFFKSKILAVIGGEIVCYINLNEIKTDDIHLLDSTVVVDLPVLHIDGRINPQEVKIYSSEHAGPDAMNKLYIEAEKKLKVTGQEMQLEARAKDNAKQYLAPILSKISGNKNIKINFKDSVHLNYMRK</sequence>
<proteinExistence type="predicted"/>
<organism evidence="1 2">
    <name type="scientific">Flammeovirga pacifica</name>
    <dbReference type="NCBI Taxonomy" id="915059"/>
    <lineage>
        <taxon>Bacteria</taxon>
        <taxon>Pseudomonadati</taxon>
        <taxon>Bacteroidota</taxon>
        <taxon>Cytophagia</taxon>
        <taxon>Cytophagales</taxon>
        <taxon>Flammeovirgaceae</taxon>
        <taxon>Flammeovirga</taxon>
    </lineage>
</organism>
<comment type="caution">
    <text evidence="1">The sequence shown here is derived from an EMBL/GenBank/DDBJ whole genome shotgun (WGS) entry which is preliminary data.</text>
</comment>
<accession>A0A1S1Z3F9</accession>
<dbReference type="Proteomes" id="UP000179797">
    <property type="component" value="Unassembled WGS sequence"/>
</dbReference>
<keyword evidence="2" id="KW-1185">Reference proteome</keyword>
<protein>
    <recommendedName>
        <fullName evidence="3">DUF4230 domain-containing protein</fullName>
    </recommendedName>
</protein>
<reference evidence="1 2" key="1">
    <citation type="journal article" date="2012" name="Int. J. Syst. Evol. Microbiol.">
        <title>Flammeovirga pacifica sp. nov., isolated from deep-sea sediment.</title>
        <authorList>
            <person name="Xu H."/>
            <person name="Fu Y."/>
            <person name="Yang N."/>
            <person name="Ding Z."/>
            <person name="Lai Q."/>
            <person name="Zeng R."/>
        </authorList>
    </citation>
    <scope>NUCLEOTIDE SEQUENCE [LARGE SCALE GENOMIC DNA]</scope>
    <source>
        <strain evidence="2">DSM 24597 / LMG 26175 / WPAGA1</strain>
    </source>
</reference>
<name>A0A1S1Z3F9_FLAPC</name>
<evidence type="ECO:0008006" key="3">
    <source>
        <dbReference type="Google" id="ProtNLM"/>
    </source>
</evidence>